<gene>
    <name evidence="5" type="ORF">ABT384_45060</name>
</gene>
<feature type="domain" description="vWA-MoxR associated protein middle region 0" evidence="2">
    <location>
        <begin position="108"/>
        <end position="198"/>
    </location>
</feature>
<name>A0ABV1Y7C7_9ACTN</name>
<evidence type="ECO:0000259" key="2">
    <source>
        <dbReference type="Pfam" id="PF19916"/>
    </source>
</evidence>
<keyword evidence="6" id="KW-1185">Reference proteome</keyword>
<evidence type="ECO:0000313" key="6">
    <source>
        <dbReference type="Proteomes" id="UP001486207"/>
    </source>
</evidence>
<proteinExistence type="predicted"/>
<evidence type="ECO:0000259" key="4">
    <source>
        <dbReference type="Pfam" id="PF20028"/>
    </source>
</evidence>
<dbReference type="InterPro" id="IPR045431">
    <property type="entry name" value="EAD2"/>
</dbReference>
<protein>
    <recommendedName>
        <fullName evidence="7">Collagen alpha-1(III) chain</fullName>
    </recommendedName>
</protein>
<dbReference type="Proteomes" id="UP001486207">
    <property type="component" value="Unassembled WGS sequence"/>
</dbReference>
<evidence type="ECO:0000256" key="1">
    <source>
        <dbReference type="SAM" id="MobiDB-lite"/>
    </source>
</evidence>
<feature type="domain" description="Effector-associated" evidence="3">
    <location>
        <begin position="20"/>
        <end position="100"/>
    </location>
</feature>
<dbReference type="Pfam" id="PF19916">
    <property type="entry name" value="VMAP-M0"/>
    <property type="match status" value="1"/>
</dbReference>
<comment type="caution">
    <text evidence="5">The sequence shown here is derived from an EMBL/GenBank/DDBJ whole genome shotgun (WGS) entry which is preliminary data.</text>
</comment>
<organism evidence="5 6">
    <name type="scientific">Streptomyces lanatus</name>
    <dbReference type="NCBI Taxonomy" id="66900"/>
    <lineage>
        <taxon>Bacteria</taxon>
        <taxon>Bacillati</taxon>
        <taxon>Actinomycetota</taxon>
        <taxon>Actinomycetes</taxon>
        <taxon>Kitasatosporales</taxon>
        <taxon>Streptomycetaceae</taxon>
        <taxon>Streptomyces</taxon>
    </lineage>
</organism>
<evidence type="ECO:0000259" key="3">
    <source>
        <dbReference type="Pfam" id="PF19956"/>
    </source>
</evidence>
<dbReference type="InterPro" id="IPR045450">
    <property type="entry name" value="VMAP_C"/>
</dbReference>
<feature type="region of interest" description="Disordered" evidence="1">
    <location>
        <begin position="475"/>
        <end position="498"/>
    </location>
</feature>
<feature type="compositionally biased region" description="Basic and acidic residues" evidence="1">
    <location>
        <begin position="485"/>
        <end position="498"/>
    </location>
</feature>
<sequence>MTQAEAEIGEEWRELPRYLVDVLDEVCASLDAAALRQVVRRFGGRSRVAVESTEPVARRVVLVQLMEEMCLQEEGLAPLVRHLELREGNTKGIQRLKASVAAWEVELFAAEEWNEIFNLLDEVHVPDLRRWYADFLHCRGRSGPPVHCTEPWSVFLHSATLNARPQQGLPCFELLRQLALISDGGRHFALADWADTHDPAPEPSETLYEPAEKTAATLRTDVWSPTSYLVIRLRPMLDSGRDTDILLSHWWRVHPGEQQRGGDRRISLEQAEKTVRALIHNAESEWAYLRADIAVEFVLPHALMDLRVERWRKTAFQGVGGVLGEDHHVVLRSLDRHDRRDLHGRWGSRWRAFTEGNAGRVHWFPEDGRAHLLSEPPPAVVVLSEAPGSAQEDAWAHRRTDEFGEALRAGAPIVLWDRRGLADTAFREELRDLLERHDARALPGVVKALRIAAADRDAEANAVVGRHVALLWDDPDRMPVGPARSGEDAARTVVEEGQ</sequence>
<feature type="domain" description="vWA-MoxR associated protein C-terminal" evidence="4">
    <location>
        <begin position="247"/>
        <end position="475"/>
    </location>
</feature>
<dbReference type="Pfam" id="PF20028">
    <property type="entry name" value="VMAP-C"/>
    <property type="match status" value="1"/>
</dbReference>
<reference evidence="5 6" key="1">
    <citation type="submission" date="2024-06" db="EMBL/GenBank/DDBJ databases">
        <title>The Natural Products Discovery Center: Release of the First 8490 Sequenced Strains for Exploring Actinobacteria Biosynthetic Diversity.</title>
        <authorList>
            <person name="Kalkreuter E."/>
            <person name="Kautsar S.A."/>
            <person name="Yang D."/>
            <person name="Bader C.D."/>
            <person name="Teijaro C.N."/>
            <person name="Fluegel L."/>
            <person name="Davis C.M."/>
            <person name="Simpson J.R."/>
            <person name="Lauterbach L."/>
            <person name="Steele A.D."/>
            <person name="Gui C."/>
            <person name="Meng S."/>
            <person name="Li G."/>
            <person name="Viehrig K."/>
            <person name="Ye F."/>
            <person name="Su P."/>
            <person name="Kiefer A.F."/>
            <person name="Nichols A."/>
            <person name="Cepeda A.J."/>
            <person name="Yan W."/>
            <person name="Fan B."/>
            <person name="Jiang Y."/>
            <person name="Adhikari A."/>
            <person name="Zheng C.-J."/>
            <person name="Schuster L."/>
            <person name="Cowan T.M."/>
            <person name="Smanski M.J."/>
            <person name="Chevrette M.G."/>
            <person name="De Carvalho L.P.S."/>
            <person name="Shen B."/>
        </authorList>
    </citation>
    <scope>NUCLEOTIDE SEQUENCE [LARGE SCALE GENOMIC DNA]</scope>
    <source>
        <strain evidence="5 6">NPDC000155</strain>
    </source>
</reference>
<dbReference type="InterPro" id="IPR045555">
    <property type="entry name" value="VMAP-M0"/>
</dbReference>
<dbReference type="RefSeq" id="WP_190071974.1">
    <property type="nucleotide sequence ID" value="NZ_BNBM01000008.1"/>
</dbReference>
<accession>A0ABV1Y7C7</accession>
<evidence type="ECO:0000313" key="5">
    <source>
        <dbReference type="EMBL" id="MER7379775.1"/>
    </source>
</evidence>
<evidence type="ECO:0008006" key="7">
    <source>
        <dbReference type="Google" id="ProtNLM"/>
    </source>
</evidence>
<dbReference type="Pfam" id="PF19956">
    <property type="entry name" value="EAD2"/>
    <property type="match status" value="1"/>
</dbReference>
<dbReference type="EMBL" id="JBEPFB010000038">
    <property type="protein sequence ID" value="MER7379775.1"/>
    <property type="molecule type" value="Genomic_DNA"/>
</dbReference>